<dbReference type="EMBL" id="CP017565">
    <property type="protein sequence ID" value="APA90463.1"/>
    <property type="molecule type" value="Genomic_DNA"/>
</dbReference>
<dbReference type="SUPFAM" id="SSF55785">
    <property type="entry name" value="PYP-like sensor domain (PAS domain)"/>
    <property type="match status" value="1"/>
</dbReference>
<dbReference type="PROSITE" id="PS50112">
    <property type="entry name" value="PAS"/>
    <property type="match status" value="1"/>
</dbReference>
<dbReference type="NCBIfam" id="TIGR00229">
    <property type="entry name" value="sensory_box"/>
    <property type="match status" value="1"/>
</dbReference>
<dbReference type="InterPro" id="IPR035965">
    <property type="entry name" value="PAS-like_dom_sf"/>
</dbReference>
<keyword evidence="3" id="KW-0614">Plasmid</keyword>
<evidence type="ECO:0000313" key="3">
    <source>
        <dbReference type="EMBL" id="APA90463.1"/>
    </source>
</evidence>
<reference evidence="3" key="1">
    <citation type="submission" date="2016-09" db="EMBL/GenBank/DDBJ databases">
        <title>The Complete Genome of Burkholderia sprentiae wsm5005.</title>
        <authorList>
            <person name="De Meyer S."/>
            <person name="Wang P."/>
            <person name="Terpolilli J."/>
        </authorList>
    </citation>
    <scope>NUCLEOTIDE SEQUENCE [LARGE SCALE GENOMIC DNA]</scope>
    <source>
        <strain evidence="3">WSM5005</strain>
        <plasmid evidence="3">pl2WSM5005</plasmid>
    </source>
</reference>
<evidence type="ECO:0000256" key="1">
    <source>
        <dbReference type="SAM" id="MobiDB-lite"/>
    </source>
</evidence>
<name>A0A1I9YWB5_9BURK</name>
<feature type="region of interest" description="Disordered" evidence="1">
    <location>
        <begin position="1"/>
        <end position="23"/>
    </location>
</feature>
<dbReference type="Gene3D" id="3.30.450.20">
    <property type="entry name" value="PAS domain"/>
    <property type="match status" value="1"/>
</dbReference>
<dbReference type="Pfam" id="PF13426">
    <property type="entry name" value="PAS_9"/>
    <property type="match status" value="1"/>
</dbReference>
<organism evidence="3">
    <name type="scientific">Paraburkholderia sprentiae WSM5005</name>
    <dbReference type="NCBI Taxonomy" id="754502"/>
    <lineage>
        <taxon>Bacteria</taxon>
        <taxon>Pseudomonadati</taxon>
        <taxon>Pseudomonadota</taxon>
        <taxon>Betaproteobacteria</taxon>
        <taxon>Burkholderiales</taxon>
        <taxon>Burkholderiaceae</taxon>
        <taxon>Paraburkholderia</taxon>
    </lineage>
</organism>
<protein>
    <recommendedName>
        <fullName evidence="2">PAS domain-containing protein</fullName>
    </recommendedName>
</protein>
<geneLocation type="plasmid" evidence="3">
    <name>pl2WSM5005</name>
</geneLocation>
<accession>A0A1I9YWB5</accession>
<dbReference type="InterPro" id="IPR000014">
    <property type="entry name" value="PAS"/>
</dbReference>
<proteinExistence type="predicted"/>
<feature type="domain" description="PAS" evidence="2">
    <location>
        <begin position="47"/>
        <end position="104"/>
    </location>
</feature>
<gene>
    <name evidence="3" type="ORF">BJG93_33300</name>
</gene>
<dbReference type="CDD" id="cd00130">
    <property type="entry name" value="PAS"/>
    <property type="match status" value="1"/>
</dbReference>
<sequence>MAQPPVKRTADRTLHSNTMTNQTQTIGETSGEQSFQLLIAGVREYAIFMLDPEGFIKTWNAGAQRFKGYAASEIIGRHFSVFYTEHDRTSGRPALALRTALDEGKFEDDGWRVRKDGSQFWASVVIDPLRDDSGKPIGFAKIAFHQLSTRVPTCYFP</sequence>
<evidence type="ECO:0000259" key="2">
    <source>
        <dbReference type="PROSITE" id="PS50112"/>
    </source>
</evidence>
<dbReference type="AlphaFoldDB" id="A0A1I9YWB5"/>